<dbReference type="AlphaFoldDB" id="A0A160TB73"/>
<sequence length="378" mass="41830">MIIIKKIIVLLTVLYFSTAWGLDASSNSLDARKKARLESTVVNPNIPLEKRIHAIKELHSDIFVDGHIKRTFCAWDPIGKSGPIAATVNDQVLRSLHYGLNLSVIVFQNENELIENFLTEKTCDAILVRGALVAQFNKFSATIEAVGALPESKHLQLLTQVLADPKMGKSLTNDQYTVMGMASVGGSYVFVNDRSDTTLTSLKQKKIGVDSSNLGTETIVNTVGATPVKGALMESVQSYVDGKVDAMISPALPYIVAGNSQDSGNKGAFANSISQSTLQLIGRTELFPLGIAQILREDFLFKFDTYSQRFMQELNGVVSEDFWIPMSEAETKKQNKIYQDIRIKLRDEGYYDASMLRLARKIRCRFEPANSECTNSVE</sequence>
<dbReference type="InterPro" id="IPR045758">
    <property type="entry name" value="AdeT1/2"/>
</dbReference>
<protein>
    <recommendedName>
        <fullName evidence="2">AdeT</fullName>
    </recommendedName>
</protein>
<dbReference type="Pfam" id="PF19582">
    <property type="entry name" value="AdeT1_2"/>
    <property type="match status" value="1"/>
</dbReference>
<reference evidence="1" key="1">
    <citation type="submission" date="2015-10" db="EMBL/GenBank/DDBJ databases">
        <authorList>
            <person name="Gilbert D.G."/>
        </authorList>
    </citation>
    <scope>NUCLEOTIDE SEQUENCE</scope>
</reference>
<evidence type="ECO:0008006" key="2">
    <source>
        <dbReference type="Google" id="ProtNLM"/>
    </source>
</evidence>
<organism evidence="1">
    <name type="scientific">hydrothermal vent metagenome</name>
    <dbReference type="NCBI Taxonomy" id="652676"/>
    <lineage>
        <taxon>unclassified sequences</taxon>
        <taxon>metagenomes</taxon>
        <taxon>ecological metagenomes</taxon>
    </lineage>
</organism>
<dbReference type="Gene3D" id="3.40.190.170">
    <property type="entry name" value="Bacterial extracellular solute-binding protein, family 7"/>
    <property type="match status" value="1"/>
</dbReference>
<dbReference type="EMBL" id="CZQC01000033">
    <property type="protein sequence ID" value="CUS41031.1"/>
    <property type="molecule type" value="Genomic_DNA"/>
</dbReference>
<gene>
    <name evidence="1" type="ORF">MGWOODY_Tha2331</name>
</gene>
<dbReference type="InterPro" id="IPR038404">
    <property type="entry name" value="TRAP_DctP_sf"/>
</dbReference>
<accession>A0A160TB73</accession>
<proteinExistence type="predicted"/>
<evidence type="ECO:0000313" key="1">
    <source>
        <dbReference type="EMBL" id="CUS41031.1"/>
    </source>
</evidence>
<name>A0A160TB73_9ZZZZ</name>